<organism evidence="1 2">
    <name type="scientific">Streptomyces fragilis</name>
    <dbReference type="NCBI Taxonomy" id="67301"/>
    <lineage>
        <taxon>Bacteria</taxon>
        <taxon>Bacillati</taxon>
        <taxon>Actinomycetota</taxon>
        <taxon>Actinomycetes</taxon>
        <taxon>Kitasatosporales</taxon>
        <taxon>Streptomycetaceae</taxon>
        <taxon>Streptomyces</taxon>
    </lineage>
</organism>
<evidence type="ECO:0000313" key="2">
    <source>
        <dbReference type="Proteomes" id="UP001550850"/>
    </source>
</evidence>
<protein>
    <submittedName>
        <fullName evidence="1">Uncharacterized protein</fullName>
    </submittedName>
</protein>
<comment type="caution">
    <text evidence="1">The sequence shown here is derived from an EMBL/GenBank/DDBJ whole genome shotgun (WGS) entry which is preliminary data.</text>
</comment>
<name>A0ABV2YG71_9ACTN</name>
<reference evidence="1 2" key="1">
    <citation type="submission" date="2024-06" db="EMBL/GenBank/DDBJ databases">
        <title>The Natural Products Discovery Center: Release of the First 8490 Sequenced Strains for Exploring Actinobacteria Biosynthetic Diversity.</title>
        <authorList>
            <person name="Kalkreuter E."/>
            <person name="Kautsar S.A."/>
            <person name="Yang D."/>
            <person name="Bader C.D."/>
            <person name="Teijaro C.N."/>
            <person name="Fluegel L."/>
            <person name="Davis C.M."/>
            <person name="Simpson J.R."/>
            <person name="Lauterbach L."/>
            <person name="Steele A.D."/>
            <person name="Gui C."/>
            <person name="Meng S."/>
            <person name="Li G."/>
            <person name="Viehrig K."/>
            <person name="Ye F."/>
            <person name="Su P."/>
            <person name="Kiefer A.F."/>
            <person name="Nichols A."/>
            <person name="Cepeda A.J."/>
            <person name="Yan W."/>
            <person name="Fan B."/>
            <person name="Jiang Y."/>
            <person name="Adhikari A."/>
            <person name="Zheng C.-J."/>
            <person name="Schuster L."/>
            <person name="Cowan T.M."/>
            <person name="Smanski M.J."/>
            <person name="Chevrette M.G."/>
            <person name="De Carvalho L.P.S."/>
            <person name="Shen B."/>
        </authorList>
    </citation>
    <scope>NUCLEOTIDE SEQUENCE [LARGE SCALE GENOMIC DNA]</scope>
    <source>
        <strain evidence="1 2">NPDC038104</strain>
    </source>
</reference>
<sequence>MTAYWFPPDLDGSLRRNAGRPDAERVPEVGVRATFRKLRRPTTADGFDAVIEVRLDGRGDFETRPARPAEGARP</sequence>
<keyword evidence="2" id="KW-1185">Reference proteome</keyword>
<gene>
    <name evidence="1" type="ORF">AB0E65_10990</name>
</gene>
<dbReference type="Proteomes" id="UP001550850">
    <property type="component" value="Unassembled WGS sequence"/>
</dbReference>
<evidence type="ECO:0000313" key="1">
    <source>
        <dbReference type="EMBL" id="MEU3554728.1"/>
    </source>
</evidence>
<dbReference type="EMBL" id="JBEZUR010000012">
    <property type="protein sequence ID" value="MEU3554728.1"/>
    <property type="molecule type" value="Genomic_DNA"/>
</dbReference>
<accession>A0ABV2YG71</accession>
<dbReference type="RefSeq" id="WP_245967458.1">
    <property type="nucleotide sequence ID" value="NZ_BEVZ01000002.1"/>
</dbReference>
<proteinExistence type="predicted"/>